<accession>A0A1S7PKI1</accession>
<dbReference type="Pfam" id="PF03992">
    <property type="entry name" value="ABM"/>
    <property type="match status" value="1"/>
</dbReference>
<feature type="domain" description="ABM" evidence="2">
    <location>
        <begin position="2"/>
        <end position="90"/>
    </location>
</feature>
<evidence type="ECO:0000256" key="1">
    <source>
        <dbReference type="SAM" id="MobiDB-lite"/>
    </source>
</evidence>
<dbReference type="AlphaFoldDB" id="A0A1S7PKI1"/>
<dbReference type="InterPro" id="IPR011008">
    <property type="entry name" value="Dimeric_a/b-barrel"/>
</dbReference>
<name>A0A1S7PKI1_9HYPH</name>
<dbReference type="PROSITE" id="PS51725">
    <property type="entry name" value="ABM"/>
    <property type="match status" value="1"/>
</dbReference>
<dbReference type="Proteomes" id="UP000191987">
    <property type="component" value="Unassembled WGS sequence"/>
</dbReference>
<dbReference type="Gene3D" id="3.30.70.100">
    <property type="match status" value="1"/>
</dbReference>
<dbReference type="RefSeq" id="WP_080817142.1">
    <property type="nucleotide sequence ID" value="NZ_LT009748.1"/>
</dbReference>
<evidence type="ECO:0000313" key="4">
    <source>
        <dbReference type="Proteomes" id="UP000191987"/>
    </source>
</evidence>
<dbReference type="PANTHER" id="PTHR37811">
    <property type="entry name" value="BLL5343 PROTEIN"/>
    <property type="match status" value="1"/>
</dbReference>
<evidence type="ECO:0000259" key="2">
    <source>
        <dbReference type="PROSITE" id="PS51725"/>
    </source>
</evidence>
<proteinExistence type="predicted"/>
<evidence type="ECO:0000313" key="3">
    <source>
        <dbReference type="EMBL" id="CUX22337.1"/>
    </source>
</evidence>
<dbReference type="InterPro" id="IPR052936">
    <property type="entry name" value="Jasmonate_Hydroxylase-like"/>
</dbReference>
<reference evidence="3 4" key="1">
    <citation type="submission" date="2016-01" db="EMBL/GenBank/DDBJ databases">
        <authorList>
            <person name="Oliw E.H."/>
        </authorList>
    </citation>
    <scope>NUCLEOTIDE SEQUENCE [LARGE SCALE GENOMIC DNA]</scope>
    <source>
        <strain evidence="3 4">Zutra 3-1</strain>
    </source>
</reference>
<dbReference type="SUPFAM" id="SSF54909">
    <property type="entry name" value="Dimeric alpha+beta barrel"/>
    <property type="match status" value="1"/>
</dbReference>
<protein>
    <recommendedName>
        <fullName evidence="2">ABM domain-containing protein</fullName>
    </recommendedName>
</protein>
<gene>
    <name evidence="3" type="ORF">AGR7C_Cc160055</name>
</gene>
<feature type="region of interest" description="Disordered" evidence="1">
    <location>
        <begin position="101"/>
        <end position="121"/>
    </location>
</feature>
<dbReference type="EMBL" id="FBWG01000008">
    <property type="protein sequence ID" value="CUX22337.1"/>
    <property type="molecule type" value="Genomic_DNA"/>
</dbReference>
<dbReference type="InterPro" id="IPR007138">
    <property type="entry name" value="ABM_dom"/>
</dbReference>
<dbReference type="PANTHER" id="PTHR37811:SF2">
    <property type="entry name" value="ABM DOMAIN-CONTAINING PROTEIN"/>
    <property type="match status" value="1"/>
</dbReference>
<sequence length="121" mass="13688">MIAVIFEVWPAEGEKQHYLDIAAGLRAELETIDGFLSVERFQSIGNPDKMLSLSFFRDEEAVRAWRNTLPHRAAQSLGRSGVFSDYRLRIAQVIRDYGLEEREEAPADSRKAHPAEENGLG</sequence>
<organism evidence="3 4">
    <name type="scientific">Agrobacterium deltaense Zutra 3/1</name>
    <dbReference type="NCBI Taxonomy" id="1183427"/>
    <lineage>
        <taxon>Bacteria</taxon>
        <taxon>Pseudomonadati</taxon>
        <taxon>Pseudomonadota</taxon>
        <taxon>Alphaproteobacteria</taxon>
        <taxon>Hyphomicrobiales</taxon>
        <taxon>Rhizobiaceae</taxon>
        <taxon>Rhizobium/Agrobacterium group</taxon>
        <taxon>Agrobacterium</taxon>
    </lineage>
</organism>